<protein>
    <recommendedName>
        <fullName evidence="3 14">UDP-N-acetylmuramate--L-alanine ligase</fullName>
        <ecNumber evidence="3 14">6.3.2.8</ecNumber>
    </recommendedName>
    <alternativeName>
        <fullName evidence="14">UDP-N-acetylmuramoyl-L-alanine synthetase</fullName>
    </alternativeName>
</protein>
<evidence type="ECO:0000313" key="20">
    <source>
        <dbReference type="Proteomes" id="UP000070505"/>
    </source>
</evidence>
<proteinExistence type="inferred from homology"/>
<evidence type="ECO:0000256" key="13">
    <source>
        <dbReference type="ARBA" id="ARBA00047833"/>
    </source>
</evidence>
<keyword evidence="5 14" id="KW-0436">Ligase</keyword>
<evidence type="ECO:0000256" key="3">
    <source>
        <dbReference type="ARBA" id="ARBA00012211"/>
    </source>
</evidence>
<dbReference type="HAMAP" id="MF_00046">
    <property type="entry name" value="MurC"/>
    <property type="match status" value="1"/>
</dbReference>
<dbReference type="EC" id="6.3.2.8" evidence="3 14"/>
<reference evidence="19 20" key="1">
    <citation type="submission" date="2016-02" db="EMBL/GenBank/DDBJ databases">
        <authorList>
            <person name="Wen L."/>
            <person name="He K."/>
            <person name="Yang H."/>
        </authorList>
    </citation>
    <scope>NUCLEOTIDE SEQUENCE [LARGE SCALE GENOMIC DNA]</scope>
    <source>
        <strain evidence="19 20">CMW7778B</strain>
    </source>
</reference>
<dbReference type="AlphaFoldDB" id="A0A135ZBT9"/>
<feature type="domain" description="Mur ligase C-terminal" evidence="17">
    <location>
        <begin position="412"/>
        <end position="546"/>
    </location>
</feature>
<dbReference type="GO" id="GO:0051301">
    <property type="term" value="P:cell division"/>
    <property type="evidence" value="ECO:0007669"/>
    <property type="project" value="UniProtKB-KW"/>
</dbReference>
<evidence type="ECO:0000256" key="11">
    <source>
        <dbReference type="ARBA" id="ARBA00023306"/>
    </source>
</evidence>
<comment type="similarity">
    <text evidence="14">Belongs to the MurCDEF family.</text>
</comment>
<keyword evidence="10 14" id="KW-0573">Peptidoglycan synthesis</keyword>
<comment type="function">
    <text evidence="14">Cell wall formation.</text>
</comment>
<evidence type="ECO:0000256" key="15">
    <source>
        <dbReference type="SAM" id="MobiDB-lite"/>
    </source>
</evidence>
<evidence type="ECO:0000259" key="18">
    <source>
        <dbReference type="Pfam" id="PF08245"/>
    </source>
</evidence>
<comment type="catalytic activity">
    <reaction evidence="13 14">
        <text>UDP-N-acetyl-alpha-D-muramate + L-alanine + ATP = UDP-N-acetyl-alpha-D-muramoyl-L-alanine + ADP + phosphate + H(+)</text>
        <dbReference type="Rhea" id="RHEA:23372"/>
        <dbReference type="ChEBI" id="CHEBI:15378"/>
        <dbReference type="ChEBI" id="CHEBI:30616"/>
        <dbReference type="ChEBI" id="CHEBI:43474"/>
        <dbReference type="ChEBI" id="CHEBI:57972"/>
        <dbReference type="ChEBI" id="CHEBI:70757"/>
        <dbReference type="ChEBI" id="CHEBI:83898"/>
        <dbReference type="ChEBI" id="CHEBI:456216"/>
        <dbReference type="EC" id="6.3.2.8"/>
    </reaction>
</comment>
<dbReference type="InterPro" id="IPR036615">
    <property type="entry name" value="Mur_ligase_C_dom_sf"/>
</dbReference>
<dbReference type="InterPro" id="IPR005758">
    <property type="entry name" value="UDP-N-AcMur_Ala_ligase_MurC"/>
</dbReference>
<dbReference type="InterPro" id="IPR004101">
    <property type="entry name" value="Mur_ligase_C"/>
</dbReference>
<feature type="region of interest" description="Disordered" evidence="15">
    <location>
        <begin position="1"/>
        <end position="22"/>
    </location>
</feature>
<keyword evidence="6 14" id="KW-0132">Cell division</keyword>
<accession>A0A135ZBT9</accession>
<evidence type="ECO:0000256" key="14">
    <source>
        <dbReference type="HAMAP-Rule" id="MF_00046"/>
    </source>
</evidence>
<evidence type="ECO:0000256" key="9">
    <source>
        <dbReference type="ARBA" id="ARBA00022960"/>
    </source>
</evidence>
<sequence>MNIHANSTDSVCENSDKNSDKNSYENIVKNVAKNMNPQCAAFDHNKTVSSLGRVHFIGIGGSGMSVLAQMLHEDGVEVTGCDREENDHTKHLRNLGMEIYIGQSPSHIHESDVVVYSSAIKPTNSEIVEAFNECVQIVHRSDILSLLLNDKRGVTVAGAHGKTTTSSLISHILSSKGLGDLADPSYAIGGSLQTVNGAPADGGHAGSGSIMVAEADESDGSFEKYHPYIAVVTNVEADHLDHYGNERNYRKAFVEHLCHAEGHIVICADDEGARSVLEELPDSSLSKTIAYGLAENWHNKVSKRVLENVSFVSIEQEREQAGSGREVFSLILPCNLSKLCAYSNNDEALENCAVSNSDSYDKTSVFVLQVSLMIPGLHNARNATAAIISAILLGMDPHLAAQGASDFRGASRRFDIRGCVNGVTVVDDYAHHPTEIEALLRAARRRYPDSNIRVLFQPHLFSRTRCFAHEFAHALSIADDVIVTGIFPAREKQEDFPDIHAETIVRVAREDGLKTSMQAVEDMFEAAKILSARAQAGDVLFTVGAGSITNMTSVILKSLENR</sequence>
<keyword evidence="12 14" id="KW-0961">Cell wall biogenesis/degradation</keyword>
<feature type="domain" description="Mur ligase central" evidence="18">
    <location>
        <begin position="156"/>
        <end position="300"/>
    </location>
</feature>
<dbReference type="GO" id="GO:0071555">
    <property type="term" value="P:cell wall organization"/>
    <property type="evidence" value="ECO:0007669"/>
    <property type="project" value="UniProtKB-KW"/>
</dbReference>
<name>A0A135ZBT9_GARVA</name>
<dbReference type="EMBL" id="LSRC01000004">
    <property type="protein sequence ID" value="KXI19121.1"/>
    <property type="molecule type" value="Genomic_DNA"/>
</dbReference>
<dbReference type="SUPFAM" id="SSF53244">
    <property type="entry name" value="MurD-like peptide ligases, peptide-binding domain"/>
    <property type="match status" value="1"/>
</dbReference>
<dbReference type="InterPro" id="IPR036565">
    <property type="entry name" value="Mur-like_cat_sf"/>
</dbReference>
<dbReference type="PATRIC" id="fig|2702.101.peg.111"/>
<dbReference type="Gene3D" id="3.40.1190.10">
    <property type="entry name" value="Mur-like, catalytic domain"/>
    <property type="match status" value="1"/>
</dbReference>
<feature type="binding site" evidence="14">
    <location>
        <begin position="158"/>
        <end position="164"/>
    </location>
    <ligand>
        <name>ATP</name>
        <dbReference type="ChEBI" id="CHEBI:30616"/>
    </ligand>
</feature>
<evidence type="ECO:0000256" key="10">
    <source>
        <dbReference type="ARBA" id="ARBA00022984"/>
    </source>
</evidence>
<dbReference type="PANTHER" id="PTHR43445:SF3">
    <property type="entry name" value="UDP-N-ACETYLMURAMATE--L-ALANINE LIGASE"/>
    <property type="match status" value="1"/>
</dbReference>
<evidence type="ECO:0000256" key="12">
    <source>
        <dbReference type="ARBA" id="ARBA00023316"/>
    </source>
</evidence>
<evidence type="ECO:0000259" key="17">
    <source>
        <dbReference type="Pfam" id="PF02875"/>
    </source>
</evidence>
<dbReference type="GO" id="GO:0009252">
    <property type="term" value="P:peptidoglycan biosynthetic process"/>
    <property type="evidence" value="ECO:0007669"/>
    <property type="project" value="UniProtKB-UniRule"/>
</dbReference>
<keyword evidence="11 14" id="KW-0131">Cell cycle</keyword>
<evidence type="ECO:0000256" key="6">
    <source>
        <dbReference type="ARBA" id="ARBA00022618"/>
    </source>
</evidence>
<dbReference type="Pfam" id="PF02875">
    <property type="entry name" value="Mur_ligase_C"/>
    <property type="match status" value="1"/>
</dbReference>
<keyword evidence="8 14" id="KW-0067">ATP-binding</keyword>
<evidence type="ECO:0000256" key="4">
    <source>
        <dbReference type="ARBA" id="ARBA00022490"/>
    </source>
</evidence>
<dbReference type="Pfam" id="PF08245">
    <property type="entry name" value="Mur_ligase_M"/>
    <property type="match status" value="1"/>
</dbReference>
<dbReference type="Pfam" id="PF01225">
    <property type="entry name" value="Mur_ligase"/>
    <property type="match status" value="1"/>
</dbReference>
<evidence type="ECO:0000313" key="19">
    <source>
        <dbReference type="EMBL" id="KXI19121.1"/>
    </source>
</evidence>
<evidence type="ECO:0000256" key="8">
    <source>
        <dbReference type="ARBA" id="ARBA00022840"/>
    </source>
</evidence>
<dbReference type="GO" id="GO:0005524">
    <property type="term" value="F:ATP binding"/>
    <property type="evidence" value="ECO:0007669"/>
    <property type="project" value="UniProtKB-UniRule"/>
</dbReference>
<dbReference type="UniPathway" id="UPA00219"/>
<comment type="caution">
    <text evidence="19">The sequence shown here is derived from an EMBL/GenBank/DDBJ whole genome shotgun (WGS) entry which is preliminary data.</text>
</comment>
<comment type="subcellular location">
    <subcellularLocation>
        <location evidence="1 14">Cytoplasm</location>
    </subcellularLocation>
</comment>
<evidence type="ECO:0000256" key="5">
    <source>
        <dbReference type="ARBA" id="ARBA00022598"/>
    </source>
</evidence>
<dbReference type="InterPro" id="IPR000713">
    <property type="entry name" value="Mur_ligase_N"/>
</dbReference>
<dbReference type="SUPFAM" id="SSF53623">
    <property type="entry name" value="MurD-like peptide ligases, catalytic domain"/>
    <property type="match status" value="1"/>
</dbReference>
<keyword evidence="7 14" id="KW-0547">Nucleotide-binding</keyword>
<comment type="pathway">
    <text evidence="2 14">Cell wall biogenesis; peptidoglycan biosynthesis.</text>
</comment>
<dbReference type="Gene3D" id="3.90.190.20">
    <property type="entry name" value="Mur ligase, C-terminal domain"/>
    <property type="match status" value="1"/>
</dbReference>
<feature type="compositionally biased region" description="Polar residues" evidence="15">
    <location>
        <begin position="1"/>
        <end position="13"/>
    </location>
</feature>
<evidence type="ECO:0000256" key="7">
    <source>
        <dbReference type="ARBA" id="ARBA00022741"/>
    </source>
</evidence>
<organism evidence="19 20">
    <name type="scientific">Gardnerella vaginalis</name>
    <dbReference type="NCBI Taxonomy" id="2702"/>
    <lineage>
        <taxon>Bacteria</taxon>
        <taxon>Bacillati</taxon>
        <taxon>Actinomycetota</taxon>
        <taxon>Actinomycetes</taxon>
        <taxon>Bifidobacteriales</taxon>
        <taxon>Bifidobacteriaceae</taxon>
        <taxon>Gardnerella</taxon>
    </lineage>
</organism>
<dbReference type="InterPro" id="IPR013221">
    <property type="entry name" value="Mur_ligase_cen"/>
</dbReference>
<dbReference type="GO" id="GO:0008360">
    <property type="term" value="P:regulation of cell shape"/>
    <property type="evidence" value="ECO:0007669"/>
    <property type="project" value="UniProtKB-KW"/>
</dbReference>
<dbReference type="GO" id="GO:0005737">
    <property type="term" value="C:cytoplasm"/>
    <property type="evidence" value="ECO:0007669"/>
    <property type="project" value="UniProtKB-SubCell"/>
</dbReference>
<dbReference type="Gene3D" id="3.40.50.720">
    <property type="entry name" value="NAD(P)-binding Rossmann-like Domain"/>
    <property type="match status" value="1"/>
</dbReference>
<keyword evidence="9 14" id="KW-0133">Cell shape</keyword>
<dbReference type="PANTHER" id="PTHR43445">
    <property type="entry name" value="UDP-N-ACETYLMURAMATE--L-ALANINE LIGASE-RELATED"/>
    <property type="match status" value="1"/>
</dbReference>
<dbReference type="GO" id="GO:0008763">
    <property type="term" value="F:UDP-N-acetylmuramate-L-alanine ligase activity"/>
    <property type="evidence" value="ECO:0007669"/>
    <property type="project" value="UniProtKB-UniRule"/>
</dbReference>
<evidence type="ECO:0000259" key="16">
    <source>
        <dbReference type="Pfam" id="PF01225"/>
    </source>
</evidence>
<dbReference type="InterPro" id="IPR050061">
    <property type="entry name" value="MurCDEF_pg_biosynth"/>
</dbReference>
<keyword evidence="4 14" id="KW-0963">Cytoplasm</keyword>
<feature type="domain" description="Mur ligase N-terminal catalytic" evidence="16">
    <location>
        <begin position="54"/>
        <end position="151"/>
    </location>
</feature>
<gene>
    <name evidence="14" type="primary">murC</name>
    <name evidence="19" type="ORF">HMPREF3230_00112</name>
</gene>
<dbReference type="SUPFAM" id="SSF51984">
    <property type="entry name" value="MurCD N-terminal domain"/>
    <property type="match status" value="1"/>
</dbReference>
<evidence type="ECO:0000256" key="1">
    <source>
        <dbReference type="ARBA" id="ARBA00004496"/>
    </source>
</evidence>
<evidence type="ECO:0000256" key="2">
    <source>
        <dbReference type="ARBA" id="ARBA00004752"/>
    </source>
</evidence>
<dbReference type="Proteomes" id="UP000070505">
    <property type="component" value="Unassembled WGS sequence"/>
</dbReference>